<dbReference type="AlphaFoldDB" id="A0A7X1U3A7"/>
<gene>
    <name evidence="1" type="ORF">GDH07_07770</name>
</gene>
<dbReference type="Proteomes" id="UP000486534">
    <property type="component" value="Unassembled WGS sequence"/>
</dbReference>
<evidence type="ECO:0000313" key="1">
    <source>
        <dbReference type="EMBL" id="MQA53222.1"/>
    </source>
</evidence>
<reference evidence="1 2" key="1">
    <citation type="submission" date="2019-10" db="EMBL/GenBank/DDBJ databases">
        <title>Pseudomonas dajingensis sp. nov., isolated from the profound head ulcers of farmed Murray cod (Maccullochella peelii peelii).</title>
        <authorList>
            <person name="Liu Y."/>
        </authorList>
    </citation>
    <scope>NUCLEOTIDE SEQUENCE [LARGE SCALE GENOMIC DNA]</scope>
    <source>
        <strain evidence="1 2">MC042</strain>
    </source>
</reference>
<comment type="caution">
    <text evidence="1">The sequence shown here is derived from an EMBL/GenBank/DDBJ whole genome shotgun (WGS) entry which is preliminary data.</text>
</comment>
<sequence>MVLIIEIERAKGRPNYRVCCRFGANRVAASNGARLGVGRRQWSLPCQVLQRRMAPFDAQPEGTGRF</sequence>
<accession>A0A7X1U3A7</accession>
<evidence type="ECO:0000313" key="2">
    <source>
        <dbReference type="Proteomes" id="UP000486534"/>
    </source>
</evidence>
<organism evidence="1 2">
    <name type="scientific">Pseudomonas piscis</name>
    <dbReference type="NCBI Taxonomy" id="2614538"/>
    <lineage>
        <taxon>Bacteria</taxon>
        <taxon>Pseudomonadati</taxon>
        <taxon>Pseudomonadota</taxon>
        <taxon>Gammaproteobacteria</taxon>
        <taxon>Pseudomonadales</taxon>
        <taxon>Pseudomonadaceae</taxon>
        <taxon>Pseudomonas</taxon>
    </lineage>
</organism>
<name>A0A7X1U3A7_9PSED</name>
<proteinExistence type="predicted"/>
<protein>
    <submittedName>
        <fullName evidence="1">Uncharacterized protein</fullName>
    </submittedName>
</protein>
<dbReference type="EMBL" id="WHUV01000001">
    <property type="protein sequence ID" value="MQA53222.1"/>
    <property type="molecule type" value="Genomic_DNA"/>
</dbReference>